<keyword evidence="2" id="KW-0614">Plasmid</keyword>
<accession>A0ABX7BJ87</accession>
<reference evidence="2" key="1">
    <citation type="submission" date="2021-02" db="EMBL/GenBank/DDBJ databases">
        <title>Skermanella TT6 skin isolate.</title>
        <authorList>
            <person name="Lee K."/>
            <person name="Ganzorig M."/>
        </authorList>
    </citation>
    <scope>NUCLEOTIDE SEQUENCE</scope>
    <source>
        <strain evidence="2">TT6</strain>
    </source>
</reference>
<dbReference type="RefSeq" id="WP_201083369.1">
    <property type="nucleotide sequence ID" value="NZ_CP067422.1"/>
</dbReference>
<name>A0ABX7BJ87_9PROT</name>
<sequence>MRRRSFLLYLLPLPFCATGLPLAAVKPVAALLPDPFSSAFGDVEAMRALGRRFLELHPEEMAAVRSWLAVLEGAGQDAMLGHTARCIRQDLQDGDVVVVDGWVLPRSIALTCSAVSLA</sequence>
<dbReference type="Proteomes" id="UP000595197">
    <property type="component" value="Plasmid pTT6-2"/>
</dbReference>
<protein>
    <submittedName>
        <fullName evidence="2">Uncharacterized protein</fullName>
    </submittedName>
</protein>
<keyword evidence="3" id="KW-1185">Reference proteome</keyword>
<gene>
    <name evidence="2" type="ORF">IGS68_32010</name>
</gene>
<evidence type="ECO:0000256" key="1">
    <source>
        <dbReference type="SAM" id="SignalP"/>
    </source>
</evidence>
<geneLocation type="plasmid" evidence="2 3">
    <name>pTT6-2</name>
</geneLocation>
<evidence type="ECO:0000313" key="3">
    <source>
        <dbReference type="Proteomes" id="UP000595197"/>
    </source>
</evidence>
<proteinExistence type="predicted"/>
<keyword evidence="1" id="KW-0732">Signal</keyword>
<dbReference type="EMBL" id="CP067422">
    <property type="protein sequence ID" value="QQP93646.1"/>
    <property type="molecule type" value="Genomic_DNA"/>
</dbReference>
<feature type="chain" id="PRO_5045619511" evidence="1">
    <location>
        <begin position="24"/>
        <end position="118"/>
    </location>
</feature>
<organism evidence="2 3">
    <name type="scientific">Skermanella cutis</name>
    <dbReference type="NCBI Taxonomy" id="2775420"/>
    <lineage>
        <taxon>Bacteria</taxon>
        <taxon>Pseudomonadati</taxon>
        <taxon>Pseudomonadota</taxon>
        <taxon>Alphaproteobacteria</taxon>
        <taxon>Rhodospirillales</taxon>
        <taxon>Azospirillaceae</taxon>
        <taxon>Skermanella</taxon>
    </lineage>
</organism>
<feature type="signal peptide" evidence="1">
    <location>
        <begin position="1"/>
        <end position="23"/>
    </location>
</feature>
<evidence type="ECO:0000313" key="2">
    <source>
        <dbReference type="EMBL" id="QQP93646.1"/>
    </source>
</evidence>